<protein>
    <submittedName>
        <fullName evidence="1">Uncharacterized protein</fullName>
    </submittedName>
</protein>
<dbReference type="Proteomes" id="UP000304382">
    <property type="component" value="Unassembled WGS sequence"/>
</dbReference>
<dbReference type="RefSeq" id="WP_160140692.1">
    <property type="nucleotide sequence ID" value="NZ_BIXZ01000004.1"/>
</dbReference>
<comment type="caution">
    <text evidence="1">The sequence shown here is derived from an EMBL/GenBank/DDBJ whole genome shotgun (WGS) entry which is preliminary data.</text>
</comment>
<dbReference type="AlphaFoldDB" id="A0A4C2ER14"/>
<sequence>MVYWLALKLVPRDVWLVLLALVALQLSGAVDVIGPAIDLVSSWLPDPSLSWVW</sequence>
<gene>
    <name evidence="1" type="ORF">Harman_25440</name>
</gene>
<accession>A0A4C2ER14</accession>
<reference evidence="1 2" key="1">
    <citation type="submission" date="2019-02" db="EMBL/GenBank/DDBJ databases">
        <title>Haloarcula mannanilyticum sp. nov., a mannan degrading haloarchaeon isolated from commercial salt.</title>
        <authorList>
            <person name="Enomoto S."/>
            <person name="Shimane Y."/>
            <person name="Kamekura M."/>
            <person name="Ito T."/>
            <person name="Moriya O."/>
            <person name="Ihara K."/>
            <person name="Takahashi-Ando N."/>
            <person name="Fukushima Y."/>
            <person name="Yoshida Y."/>
            <person name="Usama R."/>
            <person name="Takai K."/>
            <person name="Minegishi H."/>
        </authorList>
    </citation>
    <scope>NUCLEOTIDE SEQUENCE [LARGE SCALE GENOMIC DNA]</scope>
    <source>
        <strain evidence="1 2">MD130-1</strain>
    </source>
</reference>
<keyword evidence="2" id="KW-1185">Reference proteome</keyword>
<dbReference type="EMBL" id="BIXZ01000004">
    <property type="protein sequence ID" value="GCF14609.1"/>
    <property type="molecule type" value="Genomic_DNA"/>
</dbReference>
<evidence type="ECO:0000313" key="2">
    <source>
        <dbReference type="Proteomes" id="UP000304382"/>
    </source>
</evidence>
<organism evidence="1 2">
    <name type="scientific">Haloarcula mannanilytica</name>
    <dbReference type="NCBI Taxonomy" id="2509225"/>
    <lineage>
        <taxon>Archaea</taxon>
        <taxon>Methanobacteriati</taxon>
        <taxon>Methanobacteriota</taxon>
        <taxon>Stenosarchaea group</taxon>
        <taxon>Halobacteria</taxon>
        <taxon>Halobacteriales</taxon>
        <taxon>Haloarculaceae</taxon>
        <taxon>Haloarcula</taxon>
    </lineage>
</organism>
<proteinExistence type="predicted"/>
<name>A0A4C2ER14_9EURY</name>
<evidence type="ECO:0000313" key="1">
    <source>
        <dbReference type="EMBL" id="GCF14609.1"/>
    </source>
</evidence>